<proteinExistence type="predicted"/>
<dbReference type="PANTHER" id="PTHR47425:SF3">
    <property type="entry name" value="ZN(II)2CYS6 TRANSCRIPTION FACTOR (EUROFUNG)"/>
    <property type="match status" value="1"/>
</dbReference>
<dbReference type="Pfam" id="PF04082">
    <property type="entry name" value="Fungal_trans"/>
    <property type="match status" value="1"/>
</dbReference>
<evidence type="ECO:0000259" key="2">
    <source>
        <dbReference type="SMART" id="SM00906"/>
    </source>
</evidence>
<dbReference type="PANTHER" id="PTHR47425">
    <property type="entry name" value="FARB-RELATED"/>
    <property type="match status" value="1"/>
</dbReference>
<keyword evidence="1" id="KW-0539">Nucleus</keyword>
<accession>A0A9P4LHW2</accession>
<evidence type="ECO:0000313" key="3">
    <source>
        <dbReference type="EMBL" id="KAF2025620.1"/>
    </source>
</evidence>
<dbReference type="AlphaFoldDB" id="A0A9P4LHW2"/>
<keyword evidence="4" id="KW-1185">Reference proteome</keyword>
<evidence type="ECO:0000313" key="4">
    <source>
        <dbReference type="Proteomes" id="UP000799777"/>
    </source>
</evidence>
<dbReference type="InterPro" id="IPR007219">
    <property type="entry name" value="XnlR_reg_dom"/>
</dbReference>
<organism evidence="3 4">
    <name type="scientific">Setomelanomma holmii</name>
    <dbReference type="NCBI Taxonomy" id="210430"/>
    <lineage>
        <taxon>Eukaryota</taxon>
        <taxon>Fungi</taxon>
        <taxon>Dikarya</taxon>
        <taxon>Ascomycota</taxon>
        <taxon>Pezizomycotina</taxon>
        <taxon>Dothideomycetes</taxon>
        <taxon>Pleosporomycetidae</taxon>
        <taxon>Pleosporales</taxon>
        <taxon>Pleosporineae</taxon>
        <taxon>Phaeosphaeriaceae</taxon>
        <taxon>Setomelanomma</taxon>
    </lineage>
</organism>
<dbReference type="InterPro" id="IPR052761">
    <property type="entry name" value="Fungal_Detox/Toxin_TFs"/>
</dbReference>
<dbReference type="GO" id="GO:0008270">
    <property type="term" value="F:zinc ion binding"/>
    <property type="evidence" value="ECO:0007669"/>
    <property type="project" value="InterPro"/>
</dbReference>
<evidence type="ECO:0000256" key="1">
    <source>
        <dbReference type="ARBA" id="ARBA00023242"/>
    </source>
</evidence>
<dbReference type="SMART" id="SM00906">
    <property type="entry name" value="Fungal_trans"/>
    <property type="match status" value="1"/>
</dbReference>
<gene>
    <name evidence="3" type="ORF">EK21DRAFT_93088</name>
</gene>
<dbReference type="OrthoDB" id="4161332at2759"/>
<name>A0A9P4LHW2_9PLEO</name>
<dbReference type="EMBL" id="ML978261">
    <property type="protein sequence ID" value="KAF2025620.1"/>
    <property type="molecule type" value="Genomic_DNA"/>
</dbReference>
<dbReference type="Proteomes" id="UP000799777">
    <property type="component" value="Unassembled WGS sequence"/>
</dbReference>
<dbReference type="GO" id="GO:0006351">
    <property type="term" value="P:DNA-templated transcription"/>
    <property type="evidence" value="ECO:0007669"/>
    <property type="project" value="InterPro"/>
</dbReference>
<protein>
    <recommendedName>
        <fullName evidence="2">Xylanolytic transcriptional activator regulatory domain-containing protein</fullName>
    </recommendedName>
</protein>
<sequence length="507" mass="55978">MPTKSGAMSTRSGHRAQSALSLANVVASGPGNSTPAILEPSPRTAAISVEERGYGDILNALSKPKNRHFYVPARAEEVLAAEDLEYLKSKGCFNLPGNCKELIKAYFQYVHPTFPVIDAAPFLQSYAVSGLKGINLLLLWSMISVSASYVANSPQKAYKKTYANRAKLLFDLTQENDKIVLVQSALLLSFWFEDGEDVKQSWYWSSIAISVAQTLGLHCEIELAATTSPVTQLNHWRHIWQCCIYRDVWLAFGMGRPLRIRAEDCNASLIASANGSFASGILYDQEVYRPEEETGFAKSWRKLIAISHVLRDIISDKELTTAQDLSLRDRPNATSPATSSVLLTRVNRHLELHQNAAIIAMARRGGMKELSNEVADATTTTLQALLNDGSLEYAAPVIIPLLVPAAVTYLSTAKSAEAEARCLAHEKLKVYVEFLSALEDNYPAASILSHILEVTLDAMTGETIDQKLERAMHSQLEDQIIQPWDLSWTEHAWLPGTVGRPSREDFA</sequence>
<dbReference type="GO" id="GO:0003677">
    <property type="term" value="F:DNA binding"/>
    <property type="evidence" value="ECO:0007669"/>
    <property type="project" value="InterPro"/>
</dbReference>
<dbReference type="CDD" id="cd12148">
    <property type="entry name" value="fungal_TF_MHR"/>
    <property type="match status" value="1"/>
</dbReference>
<feature type="domain" description="Xylanolytic transcriptional activator regulatory" evidence="2">
    <location>
        <begin position="201"/>
        <end position="276"/>
    </location>
</feature>
<comment type="caution">
    <text evidence="3">The sequence shown here is derived from an EMBL/GenBank/DDBJ whole genome shotgun (WGS) entry which is preliminary data.</text>
</comment>
<reference evidence="3" key="1">
    <citation type="journal article" date="2020" name="Stud. Mycol.">
        <title>101 Dothideomycetes genomes: a test case for predicting lifestyles and emergence of pathogens.</title>
        <authorList>
            <person name="Haridas S."/>
            <person name="Albert R."/>
            <person name="Binder M."/>
            <person name="Bloem J."/>
            <person name="Labutti K."/>
            <person name="Salamov A."/>
            <person name="Andreopoulos B."/>
            <person name="Baker S."/>
            <person name="Barry K."/>
            <person name="Bills G."/>
            <person name="Bluhm B."/>
            <person name="Cannon C."/>
            <person name="Castanera R."/>
            <person name="Culley D."/>
            <person name="Daum C."/>
            <person name="Ezra D."/>
            <person name="Gonzalez J."/>
            <person name="Henrissat B."/>
            <person name="Kuo A."/>
            <person name="Liang C."/>
            <person name="Lipzen A."/>
            <person name="Lutzoni F."/>
            <person name="Magnuson J."/>
            <person name="Mondo S."/>
            <person name="Nolan M."/>
            <person name="Ohm R."/>
            <person name="Pangilinan J."/>
            <person name="Park H.-J."/>
            <person name="Ramirez L."/>
            <person name="Alfaro M."/>
            <person name="Sun H."/>
            <person name="Tritt A."/>
            <person name="Yoshinaga Y."/>
            <person name="Zwiers L.-H."/>
            <person name="Turgeon B."/>
            <person name="Goodwin S."/>
            <person name="Spatafora J."/>
            <person name="Crous P."/>
            <person name="Grigoriev I."/>
        </authorList>
    </citation>
    <scope>NUCLEOTIDE SEQUENCE</scope>
    <source>
        <strain evidence="3">CBS 110217</strain>
    </source>
</reference>